<name>A0A5C4RVF0_9GAMM</name>
<evidence type="ECO:0000313" key="10">
    <source>
        <dbReference type="Proteomes" id="UP000305760"/>
    </source>
</evidence>
<comment type="pathway">
    <text evidence="2">Cofactor biosynthesis; ubiquinone biosynthesis.</text>
</comment>
<sequence>MARDDGFDHDILILGGGLVGSALACALDGRGWRVAQVEASAPALGAPGFDERKLALALASLNALQALDVLPRLATPPAPIRRIHVSRAGDFGSVRLDAAEHGRDAFGGVVLARELGLALESRLDACAGLVRHRPARVTAVESDADGPRVTIEQDGATRRLRTRLLVAADGSRSLARAAHGIGTSEHDYGQTLVVCSLATDRAPDGTAYERFSAQGPVALLPMAGGHYGAICGVARSDAERVLALPDADYAAYFQQRFGWRAGRVQRVGARSGYPLVRILADAITAPRLVVMGNAAQTLHPIGAQGFNLGLRDALSLAETLVGEDPGAPVRLAAYAAMRHEDRERTLAFSDGLARATANDGFPMHVLRSLGLLALGRMPGLADPLVAGAMGFRGRVPMLSRGGA</sequence>
<comment type="caution">
    <text evidence="9">The sequence shown here is derived from an EMBL/GenBank/DDBJ whole genome shotgun (WGS) entry which is preliminary data.</text>
</comment>
<comment type="cofactor">
    <cofactor evidence="1">
        <name>FAD</name>
        <dbReference type="ChEBI" id="CHEBI:57692"/>
    </cofactor>
</comment>
<evidence type="ECO:0000256" key="3">
    <source>
        <dbReference type="ARBA" id="ARBA00005349"/>
    </source>
</evidence>
<dbReference type="InterPro" id="IPR051205">
    <property type="entry name" value="UbiH/COQ6_monooxygenase"/>
</dbReference>
<dbReference type="GO" id="GO:0008681">
    <property type="term" value="F:2-octaprenyl-6-methoxyphenol hydroxylase activity"/>
    <property type="evidence" value="ECO:0007669"/>
    <property type="project" value="TreeGrafter"/>
</dbReference>
<dbReference type="PANTHER" id="PTHR43876:SF8">
    <property type="entry name" value="2-OCTAPRENYL-6-METHOXYPHENOL HYDROXYLASE"/>
    <property type="match status" value="1"/>
</dbReference>
<organism evidence="9 10">
    <name type="scientific">Arenimonas terrae</name>
    <dbReference type="NCBI Taxonomy" id="2546226"/>
    <lineage>
        <taxon>Bacteria</taxon>
        <taxon>Pseudomonadati</taxon>
        <taxon>Pseudomonadota</taxon>
        <taxon>Gammaproteobacteria</taxon>
        <taxon>Lysobacterales</taxon>
        <taxon>Lysobacteraceae</taxon>
        <taxon>Arenimonas</taxon>
    </lineage>
</organism>
<reference evidence="9 10" key="1">
    <citation type="submission" date="2019-03" db="EMBL/GenBank/DDBJ databases">
        <title>Arenimonas daejeonensis sp. nov., isolated from compost.</title>
        <authorList>
            <person name="Jeon C.O."/>
        </authorList>
    </citation>
    <scope>NUCLEOTIDE SEQUENCE [LARGE SCALE GENOMIC DNA]</scope>
    <source>
        <strain evidence="9 10">R29</strain>
    </source>
</reference>
<evidence type="ECO:0000256" key="1">
    <source>
        <dbReference type="ARBA" id="ARBA00001974"/>
    </source>
</evidence>
<dbReference type="Pfam" id="PF01494">
    <property type="entry name" value="FAD_binding_3"/>
    <property type="match status" value="1"/>
</dbReference>
<dbReference type="Gene3D" id="3.50.50.60">
    <property type="entry name" value="FAD/NAD(P)-binding domain"/>
    <property type="match status" value="2"/>
</dbReference>
<evidence type="ECO:0000256" key="5">
    <source>
        <dbReference type="ARBA" id="ARBA00022827"/>
    </source>
</evidence>
<dbReference type="GO" id="GO:0006744">
    <property type="term" value="P:ubiquinone biosynthetic process"/>
    <property type="evidence" value="ECO:0007669"/>
    <property type="project" value="UniProtKB-UniPathway"/>
</dbReference>
<keyword evidence="4" id="KW-0285">Flavoprotein</keyword>
<dbReference type="InterPro" id="IPR010971">
    <property type="entry name" value="UbiH/COQ6"/>
</dbReference>
<keyword evidence="10" id="KW-1185">Reference proteome</keyword>
<dbReference type="EMBL" id="SMDR01000001">
    <property type="protein sequence ID" value="TNJ35303.1"/>
    <property type="molecule type" value="Genomic_DNA"/>
</dbReference>
<keyword evidence="6" id="KW-0560">Oxidoreductase</keyword>
<dbReference type="GO" id="GO:0071949">
    <property type="term" value="F:FAD binding"/>
    <property type="evidence" value="ECO:0007669"/>
    <property type="project" value="InterPro"/>
</dbReference>
<dbReference type="NCBIfam" id="TIGR01988">
    <property type="entry name" value="Ubi-OHases"/>
    <property type="match status" value="1"/>
</dbReference>
<protein>
    <submittedName>
        <fullName evidence="9">2-octaprenyl-6-methoxyphenyl hydroxylase</fullName>
    </submittedName>
</protein>
<dbReference type="RefSeq" id="WP_139446610.1">
    <property type="nucleotide sequence ID" value="NZ_SMDR01000001.1"/>
</dbReference>
<dbReference type="SUPFAM" id="SSF51905">
    <property type="entry name" value="FAD/NAD(P)-binding domain"/>
    <property type="match status" value="1"/>
</dbReference>
<evidence type="ECO:0000256" key="2">
    <source>
        <dbReference type="ARBA" id="ARBA00004749"/>
    </source>
</evidence>
<dbReference type="PROSITE" id="PS51257">
    <property type="entry name" value="PROKAR_LIPOPROTEIN"/>
    <property type="match status" value="1"/>
</dbReference>
<gene>
    <name evidence="9" type="ORF">E1B00_05985</name>
</gene>
<dbReference type="OrthoDB" id="9769565at2"/>
<feature type="domain" description="FAD-binding" evidence="8">
    <location>
        <begin position="9"/>
        <end position="346"/>
    </location>
</feature>
<comment type="similarity">
    <text evidence="3">Belongs to the UbiH/COQ6 family.</text>
</comment>
<dbReference type="AlphaFoldDB" id="A0A5C4RVF0"/>
<dbReference type="InterPro" id="IPR036188">
    <property type="entry name" value="FAD/NAD-bd_sf"/>
</dbReference>
<evidence type="ECO:0000256" key="6">
    <source>
        <dbReference type="ARBA" id="ARBA00023002"/>
    </source>
</evidence>
<accession>A0A5C4RVF0</accession>
<proteinExistence type="inferred from homology"/>
<keyword evidence="7" id="KW-0503">Monooxygenase</keyword>
<evidence type="ECO:0000256" key="4">
    <source>
        <dbReference type="ARBA" id="ARBA00022630"/>
    </source>
</evidence>
<evidence type="ECO:0000313" key="9">
    <source>
        <dbReference type="EMBL" id="TNJ35303.1"/>
    </source>
</evidence>
<dbReference type="InterPro" id="IPR002938">
    <property type="entry name" value="FAD-bd"/>
</dbReference>
<dbReference type="PANTHER" id="PTHR43876">
    <property type="entry name" value="UBIQUINONE BIOSYNTHESIS MONOOXYGENASE COQ6, MITOCHONDRIAL"/>
    <property type="match status" value="1"/>
</dbReference>
<dbReference type="PRINTS" id="PR00420">
    <property type="entry name" value="RNGMNOXGNASE"/>
</dbReference>
<evidence type="ECO:0000259" key="8">
    <source>
        <dbReference type="Pfam" id="PF01494"/>
    </source>
</evidence>
<evidence type="ECO:0000256" key="7">
    <source>
        <dbReference type="ARBA" id="ARBA00023033"/>
    </source>
</evidence>
<keyword evidence="5" id="KW-0274">FAD</keyword>
<dbReference type="UniPathway" id="UPA00232"/>
<dbReference type="Proteomes" id="UP000305760">
    <property type="component" value="Unassembled WGS sequence"/>
</dbReference>
<dbReference type="NCBIfam" id="NF004356">
    <property type="entry name" value="PRK05732.1"/>
    <property type="match status" value="1"/>
</dbReference>